<evidence type="ECO:0000313" key="2">
    <source>
        <dbReference type="Proteomes" id="UP001515480"/>
    </source>
</evidence>
<dbReference type="Proteomes" id="UP001515480">
    <property type="component" value="Unassembled WGS sequence"/>
</dbReference>
<keyword evidence="2" id="KW-1185">Reference proteome</keyword>
<dbReference type="AlphaFoldDB" id="A0AB34ICG9"/>
<gene>
    <name evidence="1" type="ORF">AB1Y20_016351</name>
</gene>
<evidence type="ECO:0000313" key="1">
    <source>
        <dbReference type="EMBL" id="KAL1496396.1"/>
    </source>
</evidence>
<reference evidence="1 2" key="1">
    <citation type="journal article" date="2024" name="Science">
        <title>Giant polyketide synthase enzymes in the biosynthesis of giant marine polyether toxins.</title>
        <authorList>
            <person name="Fallon T.R."/>
            <person name="Shende V.V."/>
            <person name="Wierzbicki I.H."/>
            <person name="Pendleton A.L."/>
            <person name="Watervoot N.F."/>
            <person name="Auber R.P."/>
            <person name="Gonzalez D.J."/>
            <person name="Wisecaver J.H."/>
            <person name="Moore B.S."/>
        </authorList>
    </citation>
    <scope>NUCLEOTIDE SEQUENCE [LARGE SCALE GENOMIC DNA]</scope>
    <source>
        <strain evidence="1 2">12B1</strain>
    </source>
</reference>
<accession>A0AB34ICG9</accession>
<comment type="caution">
    <text evidence="1">The sequence shown here is derived from an EMBL/GenBank/DDBJ whole genome shotgun (WGS) entry which is preliminary data.</text>
</comment>
<name>A0AB34ICG9_PRYPA</name>
<protein>
    <submittedName>
        <fullName evidence="1">Uncharacterized protein</fullName>
    </submittedName>
</protein>
<proteinExistence type="predicted"/>
<dbReference type="EMBL" id="JBGBPQ010000029">
    <property type="protein sequence ID" value="KAL1496396.1"/>
    <property type="molecule type" value="Genomic_DNA"/>
</dbReference>
<organism evidence="1 2">
    <name type="scientific">Prymnesium parvum</name>
    <name type="common">Toxic golden alga</name>
    <dbReference type="NCBI Taxonomy" id="97485"/>
    <lineage>
        <taxon>Eukaryota</taxon>
        <taxon>Haptista</taxon>
        <taxon>Haptophyta</taxon>
        <taxon>Prymnesiophyceae</taxon>
        <taxon>Prymnesiales</taxon>
        <taxon>Prymnesiaceae</taxon>
        <taxon>Prymnesium</taxon>
    </lineage>
</organism>
<sequence length="331" mass="37125">MSEEDEVAELKAMMAAGPPSARGQHPKKNGAVVAKINKSDDFMSAHVKNLRAAATNDRINQTTGHQSHMYADNFMMSHLRKVRDQSMPNKSWQGTASQLPADNFLLAHNKKLQQETGPKVYKSTKVYGVAPSVRQDTFMMAHVAQVEKGKKGGVSSIGMAPKIGAESFEVEFVRGMAENNSKGESSIGMGAKITADSFMNVFNKQLSEELKPRKDEPGPSHMPVDSFMQQHLKHVHEISHMHKQPHEKAQLQSDSFMIDFHKKSKEANNVKQEMQKQTNLPADSYLLLQMKEIKEMNQKPTMDSTHEKPRIGTDDFTMSVLRKAQKEVMSY</sequence>